<comment type="caution">
    <text evidence="1">The sequence shown here is derived from an EMBL/GenBank/DDBJ whole genome shotgun (WGS) entry which is preliminary data.</text>
</comment>
<reference evidence="1" key="1">
    <citation type="submission" date="2023-10" db="EMBL/GenBank/DDBJ databases">
        <title>Genome assembly of Pristionchus species.</title>
        <authorList>
            <person name="Yoshida K."/>
            <person name="Sommer R.J."/>
        </authorList>
    </citation>
    <scope>NUCLEOTIDE SEQUENCE</scope>
    <source>
        <strain evidence="1">RS5133</strain>
    </source>
</reference>
<dbReference type="Proteomes" id="UP001432322">
    <property type="component" value="Unassembled WGS sequence"/>
</dbReference>
<accession>A0AAV5VIG1</accession>
<evidence type="ECO:0000313" key="2">
    <source>
        <dbReference type="Proteomes" id="UP001432322"/>
    </source>
</evidence>
<dbReference type="AlphaFoldDB" id="A0AAV5VIG1"/>
<gene>
    <name evidence="1" type="ORF">PFISCL1PPCAC_9012</name>
</gene>
<evidence type="ECO:0000313" key="1">
    <source>
        <dbReference type="EMBL" id="GMT17715.1"/>
    </source>
</evidence>
<protein>
    <submittedName>
        <fullName evidence="1">Uncharacterized protein</fullName>
    </submittedName>
</protein>
<sequence>FDARSDTSRFPDIERMSNLVVVGNKVYAWAGHRLWFLDMFGFTWRMVEIRGGMPAIRPLGATLRLLDEGDGDVIEHTMLYRER</sequence>
<proteinExistence type="predicted"/>
<feature type="non-terminal residue" evidence="1">
    <location>
        <position position="83"/>
    </location>
</feature>
<name>A0AAV5VIG1_9BILA</name>
<dbReference type="EMBL" id="BTSY01000003">
    <property type="protein sequence ID" value="GMT17715.1"/>
    <property type="molecule type" value="Genomic_DNA"/>
</dbReference>
<organism evidence="1 2">
    <name type="scientific">Pristionchus fissidentatus</name>
    <dbReference type="NCBI Taxonomy" id="1538716"/>
    <lineage>
        <taxon>Eukaryota</taxon>
        <taxon>Metazoa</taxon>
        <taxon>Ecdysozoa</taxon>
        <taxon>Nematoda</taxon>
        <taxon>Chromadorea</taxon>
        <taxon>Rhabditida</taxon>
        <taxon>Rhabditina</taxon>
        <taxon>Diplogasteromorpha</taxon>
        <taxon>Diplogasteroidea</taxon>
        <taxon>Neodiplogasteridae</taxon>
        <taxon>Pristionchus</taxon>
    </lineage>
</organism>
<keyword evidence="2" id="KW-1185">Reference proteome</keyword>
<feature type="non-terminal residue" evidence="1">
    <location>
        <position position="1"/>
    </location>
</feature>